<dbReference type="GO" id="GO:0003723">
    <property type="term" value="F:RNA binding"/>
    <property type="evidence" value="ECO:0007669"/>
    <property type="project" value="InterPro"/>
</dbReference>
<dbReference type="GO" id="GO:0008173">
    <property type="term" value="F:RNA methyltransferase activity"/>
    <property type="evidence" value="ECO:0007669"/>
    <property type="project" value="InterPro"/>
</dbReference>
<evidence type="ECO:0000256" key="1">
    <source>
        <dbReference type="ARBA" id="ARBA00022603"/>
    </source>
</evidence>
<keyword evidence="2" id="KW-0808">Transferase</keyword>
<dbReference type="Gene3D" id="3.40.1280.10">
    <property type="match status" value="1"/>
</dbReference>
<evidence type="ECO:0000259" key="3">
    <source>
        <dbReference type="Pfam" id="PF00588"/>
    </source>
</evidence>
<gene>
    <name evidence="4" type="ORF">E6Q69_17750</name>
</gene>
<dbReference type="Proteomes" id="UP000321110">
    <property type="component" value="Unassembled WGS sequence"/>
</dbReference>
<evidence type="ECO:0000313" key="4">
    <source>
        <dbReference type="EMBL" id="TXI27629.1"/>
    </source>
</evidence>
<reference evidence="4 5" key="1">
    <citation type="submission" date="2018-09" db="EMBL/GenBank/DDBJ databases">
        <title>Metagenome Assembled Genomes from an Advanced Water Purification Facility.</title>
        <authorList>
            <person name="Stamps B.W."/>
            <person name="Spear J.R."/>
        </authorList>
    </citation>
    <scope>NUCLEOTIDE SEQUENCE [LARGE SCALE GENOMIC DNA]</scope>
    <source>
        <strain evidence="4">Bin_52_1</strain>
    </source>
</reference>
<dbReference type="GO" id="GO:0032259">
    <property type="term" value="P:methylation"/>
    <property type="evidence" value="ECO:0007669"/>
    <property type="project" value="UniProtKB-KW"/>
</dbReference>
<evidence type="ECO:0000256" key="2">
    <source>
        <dbReference type="ARBA" id="ARBA00022679"/>
    </source>
</evidence>
<dbReference type="InterPro" id="IPR001537">
    <property type="entry name" value="SpoU_MeTrfase"/>
</dbReference>
<evidence type="ECO:0000313" key="5">
    <source>
        <dbReference type="Proteomes" id="UP000321110"/>
    </source>
</evidence>
<dbReference type="EMBL" id="SSFO01000300">
    <property type="protein sequence ID" value="TXI27629.1"/>
    <property type="molecule type" value="Genomic_DNA"/>
</dbReference>
<accession>A0A5C7VRB3</accession>
<sequence length="163" mass="18092">MNRYQIRQCTSDACRLRFPMPEDALPGEQCPKCGARTQLVAESPIHFESIPEMRPQQEIGFDVLLDNLRSLFNVGSIFRSAEGAGLHHLYLCGITPTPENPKLAKTSLGAEGVVGWSQHNNALDLAQRLLGEGRQLWALDVDEHAQSLFAVEPPDAPRLYQAQ</sequence>
<dbReference type="AlphaFoldDB" id="A0A5C7VRB3"/>
<dbReference type="GO" id="GO:0006396">
    <property type="term" value="P:RNA processing"/>
    <property type="evidence" value="ECO:0007669"/>
    <property type="project" value="InterPro"/>
</dbReference>
<dbReference type="Pfam" id="PF00588">
    <property type="entry name" value="SpoU_methylase"/>
    <property type="match status" value="1"/>
</dbReference>
<dbReference type="InterPro" id="IPR029028">
    <property type="entry name" value="Alpha/beta_knot_MTases"/>
</dbReference>
<organism evidence="4 5">
    <name type="scientific">Aquipseudomonas alcaligenes</name>
    <name type="common">Pseudomonas alcaligenes</name>
    <dbReference type="NCBI Taxonomy" id="43263"/>
    <lineage>
        <taxon>Bacteria</taxon>
        <taxon>Pseudomonadati</taxon>
        <taxon>Pseudomonadota</taxon>
        <taxon>Gammaproteobacteria</taxon>
        <taxon>Pseudomonadales</taxon>
        <taxon>Pseudomonadaceae</taxon>
        <taxon>Aquipseudomonas</taxon>
    </lineage>
</organism>
<protein>
    <recommendedName>
        <fullName evidence="3">tRNA/rRNA methyltransferase SpoU type domain-containing protein</fullName>
    </recommendedName>
</protein>
<dbReference type="InterPro" id="IPR029026">
    <property type="entry name" value="tRNA_m1G_MTases_N"/>
</dbReference>
<name>A0A5C7VRB3_AQUAC</name>
<proteinExistence type="predicted"/>
<feature type="domain" description="tRNA/rRNA methyltransferase SpoU type" evidence="3">
    <location>
        <begin position="63"/>
        <end position="149"/>
    </location>
</feature>
<comment type="caution">
    <text evidence="4">The sequence shown here is derived from an EMBL/GenBank/DDBJ whole genome shotgun (WGS) entry which is preliminary data.</text>
</comment>
<dbReference type="SUPFAM" id="SSF75217">
    <property type="entry name" value="alpha/beta knot"/>
    <property type="match status" value="1"/>
</dbReference>
<keyword evidence="1" id="KW-0489">Methyltransferase</keyword>